<evidence type="ECO:0000313" key="3">
    <source>
        <dbReference type="Proteomes" id="UP001152484"/>
    </source>
</evidence>
<feature type="region of interest" description="Disordered" evidence="1">
    <location>
        <begin position="120"/>
        <end position="193"/>
    </location>
</feature>
<organism evidence="2 3">
    <name type="scientific">Cuscuta europaea</name>
    <name type="common">European dodder</name>
    <dbReference type="NCBI Taxonomy" id="41803"/>
    <lineage>
        <taxon>Eukaryota</taxon>
        <taxon>Viridiplantae</taxon>
        <taxon>Streptophyta</taxon>
        <taxon>Embryophyta</taxon>
        <taxon>Tracheophyta</taxon>
        <taxon>Spermatophyta</taxon>
        <taxon>Magnoliopsida</taxon>
        <taxon>eudicotyledons</taxon>
        <taxon>Gunneridae</taxon>
        <taxon>Pentapetalae</taxon>
        <taxon>asterids</taxon>
        <taxon>lamiids</taxon>
        <taxon>Solanales</taxon>
        <taxon>Convolvulaceae</taxon>
        <taxon>Cuscuteae</taxon>
        <taxon>Cuscuta</taxon>
        <taxon>Cuscuta subgen. Cuscuta</taxon>
    </lineage>
</organism>
<proteinExistence type="predicted"/>
<protein>
    <submittedName>
        <fullName evidence="2">Uncharacterized protein</fullName>
    </submittedName>
</protein>
<accession>A0A9P0ZJI3</accession>
<reference evidence="2" key="1">
    <citation type="submission" date="2022-07" db="EMBL/GenBank/DDBJ databases">
        <authorList>
            <person name="Macas J."/>
            <person name="Novak P."/>
            <person name="Neumann P."/>
        </authorList>
    </citation>
    <scope>NUCLEOTIDE SEQUENCE</scope>
</reference>
<dbReference type="GO" id="GO:0062064">
    <property type="term" value="F:box C/D methylation guide snoRNP complex binding"/>
    <property type="evidence" value="ECO:0007669"/>
    <property type="project" value="TreeGrafter"/>
</dbReference>
<name>A0A9P0ZJI3_CUSEU</name>
<dbReference type="GO" id="GO:0000492">
    <property type="term" value="P:box C/D snoRNP assembly"/>
    <property type="evidence" value="ECO:0007669"/>
    <property type="project" value="InterPro"/>
</dbReference>
<dbReference type="InterPro" id="IPR027921">
    <property type="entry name" value="NOPCHAP1"/>
</dbReference>
<gene>
    <name evidence="2" type="ORF">CEURO_LOCUS16339</name>
</gene>
<evidence type="ECO:0000313" key="2">
    <source>
        <dbReference type="EMBL" id="CAH9103937.1"/>
    </source>
</evidence>
<dbReference type="Proteomes" id="UP001152484">
    <property type="component" value="Unassembled WGS sequence"/>
</dbReference>
<dbReference type="PANTHER" id="PTHR28674:SF1">
    <property type="entry name" value="NOP PROTEIN CHAPERONE 1"/>
    <property type="match status" value="1"/>
</dbReference>
<comment type="caution">
    <text evidence="2">The sequence shown here is derived from an EMBL/GenBank/DDBJ whole genome shotgun (WGS) entry which is preliminary data.</text>
</comment>
<feature type="compositionally biased region" description="Basic and acidic residues" evidence="1">
    <location>
        <begin position="155"/>
        <end position="173"/>
    </location>
</feature>
<dbReference type="Pfam" id="PF15370">
    <property type="entry name" value="NOPCHAP1"/>
    <property type="match status" value="1"/>
</dbReference>
<dbReference type="AlphaFoldDB" id="A0A9P0ZJI3"/>
<dbReference type="PANTHER" id="PTHR28674">
    <property type="entry name" value="SIMILAR TO DNA SEGMENT, CHR 10, WAYNE STATE UNIVERSITY 102,-EXPRESSED"/>
    <property type="match status" value="1"/>
</dbReference>
<keyword evidence="3" id="KW-1185">Reference proteome</keyword>
<dbReference type="OrthoDB" id="1112980at2759"/>
<evidence type="ECO:0000256" key="1">
    <source>
        <dbReference type="SAM" id="MobiDB-lite"/>
    </source>
</evidence>
<feature type="compositionally biased region" description="Acidic residues" evidence="1">
    <location>
        <begin position="137"/>
        <end position="154"/>
    </location>
</feature>
<dbReference type="EMBL" id="CAMAPE010000045">
    <property type="protein sequence ID" value="CAH9103937.1"/>
    <property type="molecule type" value="Genomic_DNA"/>
</dbReference>
<sequence>MKPNSSKALLDIERKASSLESKLVFRNGYENFRSQRAKPSSPKKTSTIPPIHQSEFLGKVKDFLGVISAANKKLEVDAKNNPENYDIETLTGEESQFIEMDLMLGVAELQSKEAIAAAESAIAGNQPVMIPLASTSSDDDDDDDESDDEEDCEDEQHFPDNRKTGKPAEKDSASESSRSKKHSRKRTKIVELS</sequence>